<evidence type="ECO:0000256" key="2">
    <source>
        <dbReference type="ARBA" id="ARBA00022679"/>
    </source>
</evidence>
<dbReference type="InterPro" id="IPR050903">
    <property type="entry name" value="Bact_Chemotaxis_MeTrfase"/>
</dbReference>
<dbReference type="PANTHER" id="PTHR24422:SF19">
    <property type="entry name" value="CHEMOTAXIS PROTEIN METHYLTRANSFERASE"/>
    <property type="match status" value="1"/>
</dbReference>
<evidence type="ECO:0000256" key="3">
    <source>
        <dbReference type="ARBA" id="ARBA00022691"/>
    </source>
</evidence>
<dbReference type="PANTHER" id="PTHR24422">
    <property type="entry name" value="CHEMOTAXIS PROTEIN METHYLTRANSFERASE"/>
    <property type="match status" value="1"/>
</dbReference>
<dbReference type="Pfam" id="PF01739">
    <property type="entry name" value="CheR"/>
    <property type="match status" value="1"/>
</dbReference>
<dbReference type="InterPro" id="IPR022642">
    <property type="entry name" value="CheR_C"/>
</dbReference>
<evidence type="ECO:0000313" key="6">
    <source>
        <dbReference type="EMBL" id="TDQ38196.1"/>
    </source>
</evidence>
<feature type="region of interest" description="Disordered" evidence="4">
    <location>
        <begin position="273"/>
        <end position="306"/>
    </location>
</feature>
<dbReference type="RefSeq" id="WP_133539666.1">
    <property type="nucleotide sequence ID" value="NZ_SNYK01000005.1"/>
</dbReference>
<name>A0A4R6TXZ8_9GAMM</name>
<accession>A0A4R6TXZ8</accession>
<sequence length="477" mass="53543">MNGLEPFKQLVYDYSGLILDGSIAEERLQQHLQKTRQLLGLSAARLLERLYQSRTELDTLISQLTVNETYFFREPEQIDLFVQQLLPRLLATAGDRPLRILSAGCSSGEEPYSLAMAILDTHGEDVLQRITIDGGDVDLSILNKARRALYSSFSFRGVSNELRDRHFDRTSEGYQLHERIRRTVRLFMLNLMAAEYDCDYGPYDVIFFRNVSIYFDLETRKNIQHRFKRIMQPDATLFLGTTETLGNDFGIFQLREHSGLYYFVKGSQVLPDTPQPLRPAPHTAIRPAPAPQPPTASDSQPAIPAQPDPQLVRQLLHEERYTEAASKLDLLLHAGQHQHPARLMQAWLLLNTGHLEQAAQLLDGILQEHPWCLDSLLARGLCYKWQQDHEGACTRFKTACYAHADSWLAQYFYGDCLRHDPQPGVARAPPASGPAHPVSCPGCCQRLSVATAGTTATGCIVPDRAAPACLETGSFAS</sequence>
<dbReference type="GO" id="GO:0008757">
    <property type="term" value="F:S-adenosylmethionine-dependent methyltransferase activity"/>
    <property type="evidence" value="ECO:0007669"/>
    <property type="project" value="InterPro"/>
</dbReference>
<dbReference type="InterPro" id="IPR011990">
    <property type="entry name" value="TPR-like_helical_dom_sf"/>
</dbReference>
<dbReference type="Gene3D" id="1.25.40.10">
    <property type="entry name" value="Tetratricopeptide repeat domain"/>
    <property type="match status" value="1"/>
</dbReference>
<keyword evidence="1 6" id="KW-0489">Methyltransferase</keyword>
<dbReference type="InterPro" id="IPR000780">
    <property type="entry name" value="CheR_MeTrfase"/>
</dbReference>
<gene>
    <name evidence="6" type="ORF">DFQ45_105107</name>
</gene>
<dbReference type="InterPro" id="IPR019734">
    <property type="entry name" value="TPR_rpt"/>
</dbReference>
<dbReference type="SUPFAM" id="SSF53335">
    <property type="entry name" value="S-adenosyl-L-methionine-dependent methyltransferases"/>
    <property type="match status" value="1"/>
</dbReference>
<dbReference type="PRINTS" id="PR00996">
    <property type="entry name" value="CHERMTFRASE"/>
</dbReference>
<dbReference type="Pfam" id="PF13174">
    <property type="entry name" value="TPR_6"/>
    <property type="match status" value="2"/>
</dbReference>
<dbReference type="SMART" id="SM00138">
    <property type="entry name" value="MeTrc"/>
    <property type="match status" value="1"/>
</dbReference>
<feature type="domain" description="CheR-type methyltransferase" evidence="5">
    <location>
        <begin position="1"/>
        <end position="267"/>
    </location>
</feature>
<keyword evidence="2 6" id="KW-0808">Transferase</keyword>
<evidence type="ECO:0000256" key="4">
    <source>
        <dbReference type="SAM" id="MobiDB-lite"/>
    </source>
</evidence>
<evidence type="ECO:0000256" key="1">
    <source>
        <dbReference type="ARBA" id="ARBA00022603"/>
    </source>
</evidence>
<dbReference type="SUPFAM" id="SSF48452">
    <property type="entry name" value="TPR-like"/>
    <property type="match status" value="1"/>
</dbReference>
<keyword evidence="3" id="KW-0949">S-adenosyl-L-methionine</keyword>
<evidence type="ECO:0000259" key="5">
    <source>
        <dbReference type="PROSITE" id="PS50123"/>
    </source>
</evidence>
<proteinExistence type="predicted"/>
<keyword evidence="7" id="KW-1185">Reference proteome</keyword>
<dbReference type="GO" id="GO:0032259">
    <property type="term" value="P:methylation"/>
    <property type="evidence" value="ECO:0007669"/>
    <property type="project" value="UniProtKB-KW"/>
</dbReference>
<dbReference type="AlphaFoldDB" id="A0A4R6TXZ8"/>
<organism evidence="6 7">
    <name type="scientific">Thiopseudomonas denitrificans</name>
    <dbReference type="NCBI Taxonomy" id="1501432"/>
    <lineage>
        <taxon>Bacteria</taxon>
        <taxon>Pseudomonadati</taxon>
        <taxon>Pseudomonadota</taxon>
        <taxon>Gammaproteobacteria</taxon>
        <taxon>Pseudomonadales</taxon>
        <taxon>Pseudomonadaceae</taxon>
        <taxon>Thiopseudomonas</taxon>
    </lineage>
</organism>
<dbReference type="EMBL" id="SNYK01000005">
    <property type="protein sequence ID" value="TDQ38196.1"/>
    <property type="molecule type" value="Genomic_DNA"/>
</dbReference>
<dbReference type="InterPro" id="IPR029063">
    <property type="entry name" value="SAM-dependent_MTases_sf"/>
</dbReference>
<protein>
    <submittedName>
        <fullName evidence="6">Chemotaxis protein methyltransferase CheR</fullName>
    </submittedName>
</protein>
<dbReference type="Proteomes" id="UP000294575">
    <property type="component" value="Unassembled WGS sequence"/>
</dbReference>
<dbReference type="Gene3D" id="3.40.50.150">
    <property type="entry name" value="Vaccinia Virus protein VP39"/>
    <property type="match status" value="1"/>
</dbReference>
<evidence type="ECO:0000313" key="7">
    <source>
        <dbReference type="Proteomes" id="UP000294575"/>
    </source>
</evidence>
<reference evidence="6 7" key="1">
    <citation type="submission" date="2019-03" db="EMBL/GenBank/DDBJ databases">
        <title>Genomic Encyclopedia of Type Strains, Phase IV (KMG-IV): sequencing the most valuable type-strain genomes for metagenomic binning, comparative biology and taxonomic classification.</title>
        <authorList>
            <person name="Goeker M."/>
        </authorList>
    </citation>
    <scope>NUCLEOTIDE SEQUENCE [LARGE SCALE GENOMIC DNA]</scope>
    <source>
        <strain evidence="6 7">DSM 28679</strain>
    </source>
</reference>
<comment type="caution">
    <text evidence="6">The sequence shown here is derived from an EMBL/GenBank/DDBJ whole genome shotgun (WGS) entry which is preliminary data.</text>
</comment>
<dbReference type="PROSITE" id="PS50123">
    <property type="entry name" value="CHER"/>
    <property type="match status" value="1"/>
</dbReference>
<dbReference type="OrthoDB" id="9816309at2"/>